<keyword evidence="1" id="KW-1133">Transmembrane helix</keyword>
<dbReference type="EMBL" id="JAFBEB010000006">
    <property type="protein sequence ID" value="MBM7590509.1"/>
    <property type="molecule type" value="Genomic_DNA"/>
</dbReference>
<keyword evidence="1" id="KW-0812">Transmembrane</keyword>
<reference evidence="3" key="1">
    <citation type="submission" date="2021-01" db="EMBL/GenBank/DDBJ databases">
        <title>Genomic Encyclopedia of Type Strains, Phase IV (KMG-IV): sequencing the most valuable type-strain genomes for metagenomic binning, comparative biology and taxonomic classification.</title>
        <authorList>
            <person name="Goeker M."/>
        </authorList>
    </citation>
    <scope>NUCLEOTIDE SEQUENCE</scope>
    <source>
        <strain evidence="3">DSM 25523</strain>
    </source>
</reference>
<dbReference type="AlphaFoldDB" id="A0A939BUJ0"/>
<keyword evidence="4" id="KW-1185">Reference proteome</keyword>
<dbReference type="CDD" id="cd00118">
    <property type="entry name" value="LysM"/>
    <property type="match status" value="1"/>
</dbReference>
<proteinExistence type="predicted"/>
<evidence type="ECO:0000256" key="1">
    <source>
        <dbReference type="SAM" id="Phobius"/>
    </source>
</evidence>
<dbReference type="Proteomes" id="UP000717624">
    <property type="component" value="Unassembled WGS sequence"/>
</dbReference>
<evidence type="ECO:0000259" key="2">
    <source>
        <dbReference type="PROSITE" id="PS51782"/>
    </source>
</evidence>
<dbReference type="SMART" id="SM00257">
    <property type="entry name" value="LysM"/>
    <property type="match status" value="1"/>
</dbReference>
<name>A0A939BUJ0_9BACL</name>
<accession>A0A939BUJ0</accession>
<dbReference type="Gene3D" id="3.10.350.10">
    <property type="entry name" value="LysM domain"/>
    <property type="match status" value="1"/>
</dbReference>
<feature type="transmembrane region" description="Helical" evidence="1">
    <location>
        <begin position="28"/>
        <end position="47"/>
    </location>
</feature>
<keyword evidence="1" id="KW-0472">Membrane</keyword>
<dbReference type="InterPro" id="IPR036779">
    <property type="entry name" value="LysM_dom_sf"/>
</dbReference>
<dbReference type="RefSeq" id="WP_204518255.1">
    <property type="nucleotide sequence ID" value="NZ_BAABIN010000002.1"/>
</dbReference>
<feature type="domain" description="LysM" evidence="2">
    <location>
        <begin position="63"/>
        <end position="114"/>
    </location>
</feature>
<gene>
    <name evidence="3" type="ORF">JOD01_002113</name>
</gene>
<dbReference type="InterPro" id="IPR018392">
    <property type="entry name" value="LysM"/>
</dbReference>
<protein>
    <submittedName>
        <fullName evidence="3">LysM repeat protein</fullName>
    </submittedName>
</protein>
<dbReference type="PROSITE" id="PS51782">
    <property type="entry name" value="LYSM"/>
    <property type="match status" value="1"/>
</dbReference>
<organism evidence="3 4">
    <name type="scientific">Brevibacillus fulvus</name>
    <dbReference type="NCBI Taxonomy" id="1125967"/>
    <lineage>
        <taxon>Bacteria</taxon>
        <taxon>Bacillati</taxon>
        <taxon>Bacillota</taxon>
        <taxon>Bacilli</taxon>
        <taxon>Bacillales</taxon>
        <taxon>Paenibacillaceae</taxon>
        <taxon>Brevibacillus</taxon>
    </lineage>
</organism>
<sequence length="117" mass="13033">MTANFLHTARRYSQQSVQPRKRSGRVGITRGFALLLLLASSLFFYVLTDIVFAAEGTEPGRVAEVTVQAGDTLWKLAASHRPDGVIDLRDLIVEIQELNQLKDPLIYPGQTIKIPLE</sequence>
<dbReference type="SUPFAM" id="SSF54106">
    <property type="entry name" value="LysM domain"/>
    <property type="match status" value="1"/>
</dbReference>
<evidence type="ECO:0000313" key="3">
    <source>
        <dbReference type="EMBL" id="MBM7590509.1"/>
    </source>
</evidence>
<evidence type="ECO:0000313" key="4">
    <source>
        <dbReference type="Proteomes" id="UP000717624"/>
    </source>
</evidence>
<comment type="caution">
    <text evidence="3">The sequence shown here is derived from an EMBL/GenBank/DDBJ whole genome shotgun (WGS) entry which is preliminary data.</text>
</comment>
<dbReference type="Pfam" id="PF01476">
    <property type="entry name" value="LysM"/>
    <property type="match status" value="1"/>
</dbReference>